<name>A0A8H4RW47_9HELO</name>
<dbReference type="OrthoDB" id="5404564at2759"/>
<dbReference type="PANTHER" id="PTHR38886:SF1">
    <property type="entry name" value="NACHT-NTPASE AND P-LOOP NTPASES N-TERMINAL DOMAIN-CONTAINING PROTEIN"/>
    <property type="match status" value="1"/>
</dbReference>
<reference evidence="2 3" key="1">
    <citation type="submission" date="2020-03" db="EMBL/GenBank/DDBJ databases">
        <title>Draft Genome Sequence of Cudoniella acicularis.</title>
        <authorList>
            <person name="Buettner E."/>
            <person name="Kellner H."/>
        </authorList>
    </citation>
    <scope>NUCLEOTIDE SEQUENCE [LARGE SCALE GENOMIC DNA]</scope>
    <source>
        <strain evidence="2 3">DSM 108380</strain>
    </source>
</reference>
<evidence type="ECO:0000313" key="2">
    <source>
        <dbReference type="EMBL" id="KAF4637084.1"/>
    </source>
</evidence>
<dbReference type="EMBL" id="JAAMPI010000036">
    <property type="protein sequence ID" value="KAF4637084.1"/>
    <property type="molecule type" value="Genomic_DNA"/>
</dbReference>
<evidence type="ECO:0000313" key="3">
    <source>
        <dbReference type="Proteomes" id="UP000566819"/>
    </source>
</evidence>
<evidence type="ECO:0000256" key="1">
    <source>
        <dbReference type="SAM" id="MobiDB-lite"/>
    </source>
</evidence>
<comment type="caution">
    <text evidence="2">The sequence shown here is derived from an EMBL/GenBank/DDBJ whole genome shotgun (WGS) entry which is preliminary data.</text>
</comment>
<feature type="region of interest" description="Disordered" evidence="1">
    <location>
        <begin position="189"/>
        <end position="215"/>
    </location>
</feature>
<dbReference type="AlphaFoldDB" id="A0A8H4RW47"/>
<evidence type="ECO:0008006" key="4">
    <source>
        <dbReference type="Google" id="ProtNLM"/>
    </source>
</evidence>
<sequence length="588" mass="65234">MSFGIGIGDILMLSGLAYTLGKTLTSGRKGAPAEFQEVQNQLFAISSALKLLSSTLSKSGSPGVADRAEEDEILGRMVENCGATLKHLEKILQKYPELRPDLEKEQVDDNMRRKWRQELKDNIKKIKWTTEGAGLDKLRHNLATHVNALNLAIAARCSFQTDRVKAQVDLTHGMLQDIHEWYIGNIKNAPPKQPKRSREVETGATELHSASEGQLEEPELSFSVFLNLSNEIPSRLLCPKATFDPEWLLTQGSRLFHCVCGKNDNLDYTLLPVSLILRLTTTRPTWKIHAFSKSYNSVVSLLLSNISSTRLADFEQYISQLALIQGLRSASTASNSMLMHTSLQENNRGSLSILHTFGDTAGFRQNIRSATLISNGFQFILGTIDSVQMLYYTTILSPQSVESTTEQENLSLLPCQNAEMVLLPKPLSDSADISQLVLQFNHLTTIEEVRSTPGIILQNITAKASLAHSDGNENHDIHHADIELLFSSREAVNSFVQNPTTNEQRMIIKSKCGSKFVTMVLPPASSGQPLLEWSGTAPDLPAFFIDVNTEETRIIQQSSGIISTLRLVQTDITNETLRDNAIDSQMEE</sequence>
<dbReference type="Proteomes" id="UP000566819">
    <property type="component" value="Unassembled WGS sequence"/>
</dbReference>
<proteinExistence type="predicted"/>
<organism evidence="2 3">
    <name type="scientific">Cudoniella acicularis</name>
    <dbReference type="NCBI Taxonomy" id="354080"/>
    <lineage>
        <taxon>Eukaryota</taxon>
        <taxon>Fungi</taxon>
        <taxon>Dikarya</taxon>
        <taxon>Ascomycota</taxon>
        <taxon>Pezizomycotina</taxon>
        <taxon>Leotiomycetes</taxon>
        <taxon>Helotiales</taxon>
        <taxon>Tricladiaceae</taxon>
        <taxon>Cudoniella</taxon>
    </lineage>
</organism>
<gene>
    <name evidence="2" type="ORF">G7Y89_g988</name>
</gene>
<keyword evidence="3" id="KW-1185">Reference proteome</keyword>
<accession>A0A8H4RW47</accession>
<dbReference type="PANTHER" id="PTHR38886">
    <property type="entry name" value="SESA DOMAIN-CONTAINING PROTEIN"/>
    <property type="match status" value="1"/>
</dbReference>
<protein>
    <recommendedName>
        <fullName evidence="4">Fungal N-terminal domain-containing protein</fullName>
    </recommendedName>
</protein>